<sequence length="177" mass="20377">MKLEAPCESIDFLANDIYGQSIRLKDYQGKKILLAFFRDAACPFCNLRLYELTNQYRQFKDNNVEIIAVFSSPADVVRHFVAKHPRPFRLISDPDLSLYNKYQVQHSSSALFKALFFKLPRIVRGMIKGGRPKPNPHVRLVPADFLINEHGKIVDTWYGRDTSDHMPMKDVMAFVAG</sequence>
<reference evidence="2 3" key="1">
    <citation type="submission" date="2006-03" db="EMBL/GenBank/DDBJ databases">
        <authorList>
            <person name="Pinhassi J."/>
            <person name="Pedros-Alio C."/>
            <person name="Ferriera S."/>
            <person name="Johnson J."/>
            <person name="Kravitz S."/>
            <person name="Halpern A."/>
            <person name="Remington K."/>
            <person name="Beeson K."/>
            <person name="Tran B."/>
            <person name="Rogers Y.-H."/>
            <person name="Friedman R."/>
            <person name="Venter J.C."/>
        </authorList>
    </citation>
    <scope>NUCLEOTIDE SEQUENCE [LARGE SCALE GENOMIC DNA]</scope>
    <source>
        <strain evidence="2 3">RED65</strain>
    </source>
</reference>
<dbReference type="Pfam" id="PF00578">
    <property type="entry name" value="AhpC-TSA"/>
    <property type="match status" value="1"/>
</dbReference>
<dbReference type="STRING" id="207949.RED65_08239"/>
<dbReference type="SUPFAM" id="SSF52833">
    <property type="entry name" value="Thioredoxin-like"/>
    <property type="match status" value="1"/>
</dbReference>
<proteinExistence type="predicted"/>
<dbReference type="OrthoDB" id="9809746at2"/>
<dbReference type="InterPro" id="IPR013766">
    <property type="entry name" value="Thioredoxin_domain"/>
</dbReference>
<gene>
    <name evidence="2" type="ORF">RED65_08239</name>
</gene>
<comment type="caution">
    <text evidence="2">The sequence shown here is derived from an EMBL/GenBank/DDBJ whole genome shotgun (WGS) entry which is preliminary data.</text>
</comment>
<dbReference type="PANTHER" id="PTHR42852:SF13">
    <property type="entry name" value="PROTEIN DIPZ"/>
    <property type="match status" value="1"/>
</dbReference>
<dbReference type="Gene3D" id="3.40.30.10">
    <property type="entry name" value="Glutaredoxin"/>
    <property type="match status" value="1"/>
</dbReference>
<evidence type="ECO:0000313" key="3">
    <source>
        <dbReference type="Proteomes" id="UP000004263"/>
    </source>
</evidence>
<name>Q1N054_9GAMM</name>
<dbReference type="PANTHER" id="PTHR42852">
    <property type="entry name" value="THIOL:DISULFIDE INTERCHANGE PROTEIN DSBE"/>
    <property type="match status" value="1"/>
</dbReference>
<evidence type="ECO:0000259" key="1">
    <source>
        <dbReference type="PROSITE" id="PS51352"/>
    </source>
</evidence>
<organism evidence="2 3">
    <name type="scientific">Bermanella marisrubri</name>
    <dbReference type="NCBI Taxonomy" id="207949"/>
    <lineage>
        <taxon>Bacteria</taxon>
        <taxon>Pseudomonadati</taxon>
        <taxon>Pseudomonadota</taxon>
        <taxon>Gammaproteobacteria</taxon>
        <taxon>Oceanospirillales</taxon>
        <taxon>Oceanospirillaceae</taxon>
        <taxon>Bermanella</taxon>
    </lineage>
</organism>
<evidence type="ECO:0000313" key="2">
    <source>
        <dbReference type="EMBL" id="EAT11663.1"/>
    </source>
</evidence>
<feature type="domain" description="Thioredoxin" evidence="1">
    <location>
        <begin position="3"/>
        <end position="177"/>
    </location>
</feature>
<keyword evidence="3" id="KW-1185">Reference proteome</keyword>
<dbReference type="InterPro" id="IPR050553">
    <property type="entry name" value="Thioredoxin_ResA/DsbE_sf"/>
</dbReference>
<dbReference type="Proteomes" id="UP000004263">
    <property type="component" value="Unassembled WGS sequence"/>
</dbReference>
<dbReference type="GO" id="GO:0016491">
    <property type="term" value="F:oxidoreductase activity"/>
    <property type="evidence" value="ECO:0007669"/>
    <property type="project" value="InterPro"/>
</dbReference>
<dbReference type="HOGENOM" id="CLU_084744_1_0_6"/>
<dbReference type="InterPro" id="IPR000866">
    <property type="entry name" value="AhpC/TSA"/>
</dbReference>
<dbReference type="RefSeq" id="WP_007018884.1">
    <property type="nucleotide sequence ID" value="NZ_CH724119.1"/>
</dbReference>
<dbReference type="AlphaFoldDB" id="Q1N054"/>
<dbReference type="InterPro" id="IPR036249">
    <property type="entry name" value="Thioredoxin-like_sf"/>
</dbReference>
<dbReference type="EMBL" id="AAQH01000015">
    <property type="protein sequence ID" value="EAT11663.1"/>
    <property type="molecule type" value="Genomic_DNA"/>
</dbReference>
<dbReference type="GO" id="GO:0016209">
    <property type="term" value="F:antioxidant activity"/>
    <property type="evidence" value="ECO:0007669"/>
    <property type="project" value="InterPro"/>
</dbReference>
<protein>
    <recommendedName>
        <fullName evidence="1">Thioredoxin domain-containing protein</fullName>
    </recommendedName>
</protein>
<dbReference type="PROSITE" id="PS51352">
    <property type="entry name" value="THIOREDOXIN_2"/>
    <property type="match status" value="1"/>
</dbReference>
<accession>Q1N054</accession>